<feature type="compositionally biased region" description="Basic and acidic residues" evidence="1">
    <location>
        <begin position="10"/>
        <end position="21"/>
    </location>
</feature>
<evidence type="ECO:0000256" key="1">
    <source>
        <dbReference type="SAM" id="MobiDB-lite"/>
    </source>
</evidence>
<keyword evidence="3" id="KW-1185">Reference proteome</keyword>
<dbReference type="AlphaFoldDB" id="A0A388K4P8"/>
<feature type="compositionally biased region" description="Basic residues" evidence="1">
    <location>
        <begin position="22"/>
        <end position="34"/>
    </location>
</feature>
<evidence type="ECO:0000313" key="2">
    <source>
        <dbReference type="EMBL" id="GBG64989.1"/>
    </source>
</evidence>
<name>A0A388K4P8_CHABU</name>
<accession>A0A388K4P8</accession>
<proteinExistence type="predicted"/>
<gene>
    <name evidence="2" type="ORF">CBR_g48738</name>
</gene>
<feature type="compositionally biased region" description="Low complexity" evidence="1">
    <location>
        <begin position="128"/>
        <end position="147"/>
    </location>
</feature>
<organism evidence="2 3">
    <name type="scientific">Chara braunii</name>
    <name type="common">Braun's stonewort</name>
    <dbReference type="NCBI Taxonomy" id="69332"/>
    <lineage>
        <taxon>Eukaryota</taxon>
        <taxon>Viridiplantae</taxon>
        <taxon>Streptophyta</taxon>
        <taxon>Charophyceae</taxon>
        <taxon>Charales</taxon>
        <taxon>Characeae</taxon>
        <taxon>Chara</taxon>
    </lineage>
</organism>
<dbReference type="Gramene" id="GBG64989">
    <property type="protein sequence ID" value="GBG64989"/>
    <property type="gene ID" value="CBR_g48738"/>
</dbReference>
<dbReference type="Proteomes" id="UP000265515">
    <property type="component" value="Unassembled WGS sequence"/>
</dbReference>
<reference evidence="2 3" key="1">
    <citation type="journal article" date="2018" name="Cell">
        <title>The Chara Genome: Secondary Complexity and Implications for Plant Terrestrialization.</title>
        <authorList>
            <person name="Nishiyama T."/>
            <person name="Sakayama H."/>
            <person name="Vries J.D."/>
            <person name="Buschmann H."/>
            <person name="Saint-Marcoux D."/>
            <person name="Ullrich K.K."/>
            <person name="Haas F.B."/>
            <person name="Vanderstraeten L."/>
            <person name="Becker D."/>
            <person name="Lang D."/>
            <person name="Vosolsobe S."/>
            <person name="Rombauts S."/>
            <person name="Wilhelmsson P.K.I."/>
            <person name="Janitza P."/>
            <person name="Kern R."/>
            <person name="Heyl A."/>
            <person name="Rumpler F."/>
            <person name="Villalobos L.I.A.C."/>
            <person name="Clay J.M."/>
            <person name="Skokan R."/>
            <person name="Toyoda A."/>
            <person name="Suzuki Y."/>
            <person name="Kagoshima H."/>
            <person name="Schijlen E."/>
            <person name="Tajeshwar N."/>
            <person name="Catarino B."/>
            <person name="Hetherington A.J."/>
            <person name="Saltykova A."/>
            <person name="Bonnot C."/>
            <person name="Breuninger H."/>
            <person name="Symeonidi A."/>
            <person name="Radhakrishnan G.V."/>
            <person name="Van Nieuwerburgh F."/>
            <person name="Deforce D."/>
            <person name="Chang C."/>
            <person name="Karol K.G."/>
            <person name="Hedrich R."/>
            <person name="Ulvskov P."/>
            <person name="Glockner G."/>
            <person name="Delwiche C.F."/>
            <person name="Petrasek J."/>
            <person name="Van de Peer Y."/>
            <person name="Friml J."/>
            <person name="Beilby M."/>
            <person name="Dolan L."/>
            <person name="Kohara Y."/>
            <person name="Sugano S."/>
            <person name="Fujiyama A."/>
            <person name="Delaux P.-M."/>
            <person name="Quint M."/>
            <person name="TheiBen G."/>
            <person name="Hagemann M."/>
            <person name="Harholt J."/>
            <person name="Dunand C."/>
            <person name="Zachgo S."/>
            <person name="Langdale J."/>
            <person name="Maumus F."/>
            <person name="Straeten D.V.D."/>
            <person name="Gould S.B."/>
            <person name="Rensing S.A."/>
        </authorList>
    </citation>
    <scope>NUCLEOTIDE SEQUENCE [LARGE SCALE GENOMIC DNA]</scope>
    <source>
        <strain evidence="2 3">S276</strain>
    </source>
</reference>
<evidence type="ECO:0000313" key="3">
    <source>
        <dbReference type="Proteomes" id="UP000265515"/>
    </source>
</evidence>
<dbReference type="EMBL" id="BFEA01000056">
    <property type="protein sequence ID" value="GBG64989.1"/>
    <property type="molecule type" value="Genomic_DNA"/>
</dbReference>
<comment type="caution">
    <text evidence="2">The sequence shown here is derived from an EMBL/GenBank/DDBJ whole genome shotgun (WGS) entry which is preliminary data.</text>
</comment>
<protein>
    <submittedName>
        <fullName evidence="2">Uncharacterized protein</fullName>
    </submittedName>
</protein>
<feature type="region of interest" description="Disordered" evidence="1">
    <location>
        <begin position="1"/>
        <end position="76"/>
    </location>
</feature>
<feature type="compositionally biased region" description="Acidic residues" evidence="1">
    <location>
        <begin position="40"/>
        <end position="50"/>
    </location>
</feature>
<sequence>MAPQGVLGKGRRDSRPGEGGKGHKGRGHVPKSKRQRVDDANSENDDDFQSEEVAVVDAQGTTGVKRLGFGRDGVSREQPAALKQTAVGGAAVVSPRTPKAPGIVITEARMQRQVAGGRGRRGDGSGRAGAATSGTPPATGGASGATRIPFAQKGEATVPDSRTAAGDHHTTGSGVAEGAEEGRVDDVSRHDGRRGGRREGDDEDDHPLISRWKRTPEEDALEERSKLWVDCNAFWGQGPRKPLREAVGDCED</sequence>
<feature type="region of interest" description="Disordered" evidence="1">
    <location>
        <begin position="102"/>
        <end position="220"/>
    </location>
</feature>
<feature type="compositionally biased region" description="Basic and acidic residues" evidence="1">
    <location>
        <begin position="180"/>
        <end position="200"/>
    </location>
</feature>